<evidence type="ECO:0000313" key="2">
    <source>
        <dbReference type="EMBL" id="RDI70576.1"/>
    </source>
</evidence>
<accession>A0A1H1AZE1</accession>
<evidence type="ECO:0000313" key="5">
    <source>
        <dbReference type="Proteomes" id="UP000255421"/>
    </source>
</evidence>
<dbReference type="Proteomes" id="UP000255421">
    <property type="component" value="Unassembled WGS sequence"/>
</dbReference>
<reference evidence="3" key="2">
    <citation type="submission" date="2016-10" db="EMBL/GenBank/DDBJ databases">
        <authorList>
            <person name="de Groot N.N."/>
        </authorList>
    </citation>
    <scope>NUCLEOTIDE SEQUENCE [LARGE SCALE GENOMIC DNA]</scope>
    <source>
        <strain evidence="3">CGMCC 1.12397</strain>
    </source>
</reference>
<dbReference type="OrthoDB" id="198699at2157"/>
<reference evidence="2 5" key="3">
    <citation type="submission" date="2018-07" db="EMBL/GenBank/DDBJ databases">
        <title>Genome sequence of extremly halophilic archaeon Halopelagius longus strain BC12-B1.</title>
        <authorList>
            <person name="Zhang X."/>
        </authorList>
    </citation>
    <scope>NUCLEOTIDE SEQUENCE [LARGE SCALE GENOMIC DNA]</scope>
    <source>
        <strain evidence="2 5">BC12-B1</strain>
    </source>
</reference>
<proteinExistence type="predicted"/>
<dbReference type="EMBL" id="FNKQ01000002">
    <property type="protein sequence ID" value="SDQ45029.1"/>
    <property type="molecule type" value="Genomic_DNA"/>
</dbReference>
<dbReference type="InterPro" id="IPR055935">
    <property type="entry name" value="DUF7513"/>
</dbReference>
<evidence type="ECO:0000259" key="1">
    <source>
        <dbReference type="Pfam" id="PF24353"/>
    </source>
</evidence>
<dbReference type="Proteomes" id="UP000199289">
    <property type="component" value="Unassembled WGS sequence"/>
</dbReference>
<organism evidence="3 4">
    <name type="scientific">Halopelagius longus</name>
    <dbReference type="NCBI Taxonomy" id="1236180"/>
    <lineage>
        <taxon>Archaea</taxon>
        <taxon>Methanobacteriati</taxon>
        <taxon>Methanobacteriota</taxon>
        <taxon>Stenosarchaea group</taxon>
        <taxon>Halobacteria</taxon>
        <taxon>Halobacteriales</taxon>
        <taxon>Haloferacaceae</taxon>
    </lineage>
</organism>
<dbReference type="AlphaFoldDB" id="A0A1H1AZE1"/>
<keyword evidence="5" id="KW-1185">Reference proteome</keyword>
<gene>
    <name evidence="2" type="ORF">DWB78_01910</name>
    <name evidence="3" type="ORF">SAMN05216278_1561</name>
</gene>
<dbReference type="RefSeq" id="WP_092535440.1">
    <property type="nucleotide sequence ID" value="NZ_FNKQ01000002.1"/>
</dbReference>
<dbReference type="EMBL" id="QQST01000001">
    <property type="protein sequence ID" value="RDI70576.1"/>
    <property type="molecule type" value="Genomic_DNA"/>
</dbReference>
<dbReference type="Pfam" id="PF24353">
    <property type="entry name" value="DUF7513"/>
    <property type="match status" value="1"/>
</dbReference>
<evidence type="ECO:0000313" key="4">
    <source>
        <dbReference type="Proteomes" id="UP000199289"/>
    </source>
</evidence>
<reference evidence="4" key="1">
    <citation type="submission" date="2016-10" db="EMBL/GenBank/DDBJ databases">
        <authorList>
            <person name="Varghese N."/>
            <person name="Submissions S."/>
        </authorList>
    </citation>
    <scope>NUCLEOTIDE SEQUENCE [LARGE SCALE GENOMIC DNA]</scope>
    <source>
        <strain evidence="4">CGMCC 1.12397</strain>
    </source>
</reference>
<name>A0A1H1AZE1_9EURY</name>
<protein>
    <recommendedName>
        <fullName evidence="1">DUF7513 domain-containing protein</fullName>
    </recommendedName>
</protein>
<feature type="domain" description="DUF7513" evidence="1">
    <location>
        <begin position="1"/>
        <end position="81"/>
    </location>
</feature>
<sequence length="87" mass="9477">MSFLDFLFAEETFRAAKPAFEVGETVTAFVTGREGDAALVRVGDTILELSGAENVPVEGRVRLEIEEFDAASSRGRGRLLEVLDDRG</sequence>
<evidence type="ECO:0000313" key="3">
    <source>
        <dbReference type="EMBL" id="SDQ45029.1"/>
    </source>
</evidence>